<protein>
    <submittedName>
        <fullName evidence="2">Uncharacterized protein</fullName>
    </submittedName>
</protein>
<accession>A0A1N6EQL8</accession>
<gene>
    <name evidence="2" type="ORF">SAMN05878438_3736</name>
</gene>
<dbReference type="Proteomes" id="UP000185024">
    <property type="component" value="Unassembled WGS sequence"/>
</dbReference>
<dbReference type="AlphaFoldDB" id="A0A1N6EQL8"/>
<sequence>MVQRSRLRRGQQALLRATNGATFPPIGRVGSWRSRRPTVQRFHLWQGREPVPWEANGAVFPPATRPAGAADSDERYSVPTYGRAGSRCPGRPTVQRSHLWQGREPVPWAANGATFPPTAGPGAGALGGQRCSVPTYGRAGSRCPGRPTVQRSHLSEGSGAGARGGQRCSVPTYGRAGSRCPGRPTVQRSHLW</sequence>
<feature type="region of interest" description="Disordered" evidence="1">
    <location>
        <begin position="137"/>
        <end position="192"/>
    </location>
</feature>
<name>A0A1N6EQL8_9GAMM</name>
<proteinExistence type="predicted"/>
<evidence type="ECO:0000256" key="1">
    <source>
        <dbReference type="SAM" id="MobiDB-lite"/>
    </source>
</evidence>
<evidence type="ECO:0000313" key="2">
    <source>
        <dbReference type="EMBL" id="SIN87309.1"/>
    </source>
</evidence>
<evidence type="ECO:0000313" key="3">
    <source>
        <dbReference type="Proteomes" id="UP000185024"/>
    </source>
</evidence>
<organism evidence="2 3">
    <name type="scientific">Vreelandella aquamarina</name>
    <dbReference type="NCBI Taxonomy" id="77097"/>
    <lineage>
        <taxon>Bacteria</taxon>
        <taxon>Pseudomonadati</taxon>
        <taxon>Pseudomonadota</taxon>
        <taxon>Gammaproteobacteria</taxon>
        <taxon>Oceanospirillales</taxon>
        <taxon>Halomonadaceae</taxon>
        <taxon>Vreelandella</taxon>
    </lineage>
</organism>
<dbReference type="EMBL" id="FSQX01000002">
    <property type="protein sequence ID" value="SIN87309.1"/>
    <property type="molecule type" value="Genomic_DNA"/>
</dbReference>
<reference evidence="2 3" key="1">
    <citation type="submission" date="2016-11" db="EMBL/GenBank/DDBJ databases">
        <authorList>
            <person name="Jaros S."/>
            <person name="Januszkiewicz K."/>
            <person name="Wedrychowicz H."/>
        </authorList>
    </citation>
    <scope>NUCLEOTIDE SEQUENCE [LARGE SCALE GENOMIC DNA]</scope>
    <source>
        <strain evidence="2 3">ACAM 239</strain>
    </source>
</reference>